<protein>
    <submittedName>
        <fullName evidence="1">Uncharacterized protein</fullName>
    </submittedName>
</protein>
<keyword evidence="2" id="KW-1185">Reference proteome</keyword>
<dbReference type="Proteomes" id="UP000483362">
    <property type="component" value="Unassembled WGS sequence"/>
</dbReference>
<gene>
    <name evidence="1" type="ORF">FYJ29_13520</name>
</gene>
<evidence type="ECO:0000313" key="2">
    <source>
        <dbReference type="Proteomes" id="UP000483362"/>
    </source>
</evidence>
<comment type="caution">
    <text evidence="1">The sequence shown here is derived from an EMBL/GenBank/DDBJ whole genome shotgun (WGS) entry which is preliminary data.</text>
</comment>
<dbReference type="EMBL" id="VULT01000036">
    <property type="protein sequence ID" value="MSS18768.1"/>
    <property type="molecule type" value="Genomic_DNA"/>
</dbReference>
<organism evidence="1 2">
    <name type="scientific">Sodaliphilus pleomorphus</name>
    <dbReference type="NCBI Taxonomy" id="2606626"/>
    <lineage>
        <taxon>Bacteria</taxon>
        <taxon>Pseudomonadati</taxon>
        <taxon>Bacteroidota</taxon>
        <taxon>Bacteroidia</taxon>
        <taxon>Bacteroidales</taxon>
        <taxon>Muribaculaceae</taxon>
        <taxon>Sodaliphilus</taxon>
    </lineage>
</organism>
<accession>A0A6L5XH56</accession>
<proteinExistence type="predicted"/>
<evidence type="ECO:0000313" key="1">
    <source>
        <dbReference type="EMBL" id="MSS18768.1"/>
    </source>
</evidence>
<dbReference type="RefSeq" id="WP_154328210.1">
    <property type="nucleotide sequence ID" value="NZ_CP045696.1"/>
</dbReference>
<name>A0A6L5XH56_9BACT</name>
<reference evidence="1 2" key="1">
    <citation type="submission" date="2019-08" db="EMBL/GenBank/DDBJ databases">
        <title>In-depth cultivation of the pig gut microbiome towards novel bacterial diversity and tailored functional studies.</title>
        <authorList>
            <person name="Wylensek D."/>
            <person name="Hitch T.C.A."/>
            <person name="Clavel T."/>
        </authorList>
    </citation>
    <scope>NUCLEOTIDE SEQUENCE [LARGE SCALE GENOMIC DNA]</scope>
    <source>
        <strain evidence="1 2">Oil-RF-744-WCA-WT-10</strain>
    </source>
</reference>
<dbReference type="AlphaFoldDB" id="A0A6L5XH56"/>
<sequence length="64" mass="7758">MVEQTNKEILDRINQEFTEYQHQVELSEKHLKFVVRLNQEERDMDKLDSLLKQITSKIEINLNN</sequence>